<name>A0A1G2I1W0_9BACT</name>
<evidence type="ECO:0000313" key="2">
    <source>
        <dbReference type="Proteomes" id="UP000178820"/>
    </source>
</evidence>
<evidence type="ECO:0000313" key="1">
    <source>
        <dbReference type="EMBL" id="OGZ68802.1"/>
    </source>
</evidence>
<accession>A0A1G2I1W0</accession>
<sequence>MKAAGGEYCDFCQIGKGCSIYERRPFACQVYRCLWVCGKGEESDRPDRLKIVLDLKAVHFYEEDIVALNLWEVEEGAINQPRVQQIMVANIEGGNVVVCRPYQEEPTYYFPKGVFSADEQQEFIEILKRTPGALGV</sequence>
<proteinExistence type="predicted"/>
<dbReference type="EMBL" id="MHOT01000018">
    <property type="protein sequence ID" value="OGZ68802.1"/>
    <property type="molecule type" value="Genomic_DNA"/>
</dbReference>
<dbReference type="AlphaFoldDB" id="A0A1G2I1W0"/>
<gene>
    <name evidence="1" type="ORF">A3D44_02285</name>
</gene>
<protein>
    <submittedName>
        <fullName evidence="1">Uncharacterized protein</fullName>
    </submittedName>
</protein>
<comment type="caution">
    <text evidence="1">The sequence shown here is derived from an EMBL/GenBank/DDBJ whole genome shotgun (WGS) entry which is preliminary data.</text>
</comment>
<reference evidence="1 2" key="1">
    <citation type="journal article" date="2016" name="Nat. Commun.">
        <title>Thousands of microbial genomes shed light on interconnected biogeochemical processes in an aquifer system.</title>
        <authorList>
            <person name="Anantharaman K."/>
            <person name="Brown C.T."/>
            <person name="Hug L.A."/>
            <person name="Sharon I."/>
            <person name="Castelle C.J."/>
            <person name="Probst A.J."/>
            <person name="Thomas B.C."/>
            <person name="Singh A."/>
            <person name="Wilkins M.J."/>
            <person name="Karaoz U."/>
            <person name="Brodie E.L."/>
            <person name="Williams K.H."/>
            <person name="Hubbard S.S."/>
            <person name="Banfield J.F."/>
        </authorList>
    </citation>
    <scope>NUCLEOTIDE SEQUENCE [LARGE SCALE GENOMIC DNA]</scope>
</reference>
<organism evidence="1 2">
    <name type="scientific">Candidatus Staskawiczbacteria bacterium RIFCSPHIGHO2_02_FULL_42_22</name>
    <dbReference type="NCBI Taxonomy" id="1802207"/>
    <lineage>
        <taxon>Bacteria</taxon>
        <taxon>Candidatus Staskawicziibacteriota</taxon>
    </lineage>
</organism>
<dbReference type="Proteomes" id="UP000178820">
    <property type="component" value="Unassembled WGS sequence"/>
</dbReference>